<name>A0A0E9R470_ANGAN</name>
<feature type="signal peptide" evidence="1">
    <location>
        <begin position="1"/>
        <end position="18"/>
    </location>
</feature>
<reference evidence="2" key="1">
    <citation type="submission" date="2014-11" db="EMBL/GenBank/DDBJ databases">
        <authorList>
            <person name="Amaro Gonzalez C."/>
        </authorList>
    </citation>
    <scope>NUCLEOTIDE SEQUENCE</scope>
</reference>
<evidence type="ECO:0000313" key="2">
    <source>
        <dbReference type="EMBL" id="JAH23904.1"/>
    </source>
</evidence>
<protein>
    <submittedName>
        <fullName evidence="2">Uncharacterized protein</fullName>
    </submittedName>
</protein>
<sequence length="60" mass="6929">MTSFVFLKMPIFCFPVTALNLASLPFFSSNKNKHIYVLEIAVQQIIFYGPLQKMQYLALL</sequence>
<dbReference type="AlphaFoldDB" id="A0A0E9R470"/>
<evidence type="ECO:0000256" key="1">
    <source>
        <dbReference type="SAM" id="SignalP"/>
    </source>
</evidence>
<keyword evidence="1" id="KW-0732">Signal</keyword>
<dbReference type="EMBL" id="GBXM01084673">
    <property type="protein sequence ID" value="JAH23904.1"/>
    <property type="molecule type" value="Transcribed_RNA"/>
</dbReference>
<feature type="chain" id="PRO_5002431713" evidence="1">
    <location>
        <begin position="19"/>
        <end position="60"/>
    </location>
</feature>
<proteinExistence type="predicted"/>
<reference evidence="2" key="2">
    <citation type="journal article" date="2015" name="Fish Shellfish Immunol.">
        <title>Early steps in the European eel (Anguilla anguilla)-Vibrio vulnificus interaction in the gills: Role of the RtxA13 toxin.</title>
        <authorList>
            <person name="Callol A."/>
            <person name="Pajuelo D."/>
            <person name="Ebbesson L."/>
            <person name="Teles M."/>
            <person name="MacKenzie S."/>
            <person name="Amaro C."/>
        </authorList>
    </citation>
    <scope>NUCLEOTIDE SEQUENCE</scope>
</reference>
<accession>A0A0E9R470</accession>
<organism evidence="2">
    <name type="scientific">Anguilla anguilla</name>
    <name type="common">European freshwater eel</name>
    <name type="synonym">Muraena anguilla</name>
    <dbReference type="NCBI Taxonomy" id="7936"/>
    <lineage>
        <taxon>Eukaryota</taxon>
        <taxon>Metazoa</taxon>
        <taxon>Chordata</taxon>
        <taxon>Craniata</taxon>
        <taxon>Vertebrata</taxon>
        <taxon>Euteleostomi</taxon>
        <taxon>Actinopterygii</taxon>
        <taxon>Neopterygii</taxon>
        <taxon>Teleostei</taxon>
        <taxon>Anguilliformes</taxon>
        <taxon>Anguillidae</taxon>
        <taxon>Anguilla</taxon>
    </lineage>
</organism>